<proteinExistence type="predicted"/>
<keyword evidence="3" id="KW-1185">Reference proteome</keyword>
<reference evidence="2 3" key="1">
    <citation type="journal article" date="2019" name="Nat. Ecol. Evol.">
        <title>Megaphylogeny resolves global patterns of mushroom evolution.</title>
        <authorList>
            <person name="Varga T."/>
            <person name="Krizsan K."/>
            <person name="Foldi C."/>
            <person name="Dima B."/>
            <person name="Sanchez-Garcia M."/>
            <person name="Sanchez-Ramirez S."/>
            <person name="Szollosi G.J."/>
            <person name="Szarkandi J.G."/>
            <person name="Papp V."/>
            <person name="Albert L."/>
            <person name="Andreopoulos W."/>
            <person name="Angelini C."/>
            <person name="Antonin V."/>
            <person name="Barry K.W."/>
            <person name="Bougher N.L."/>
            <person name="Buchanan P."/>
            <person name="Buyck B."/>
            <person name="Bense V."/>
            <person name="Catcheside P."/>
            <person name="Chovatia M."/>
            <person name="Cooper J."/>
            <person name="Damon W."/>
            <person name="Desjardin D."/>
            <person name="Finy P."/>
            <person name="Geml J."/>
            <person name="Haridas S."/>
            <person name="Hughes K."/>
            <person name="Justo A."/>
            <person name="Karasinski D."/>
            <person name="Kautmanova I."/>
            <person name="Kiss B."/>
            <person name="Kocsube S."/>
            <person name="Kotiranta H."/>
            <person name="LaButti K.M."/>
            <person name="Lechner B.E."/>
            <person name="Liimatainen K."/>
            <person name="Lipzen A."/>
            <person name="Lukacs Z."/>
            <person name="Mihaltcheva S."/>
            <person name="Morgado L.N."/>
            <person name="Niskanen T."/>
            <person name="Noordeloos M.E."/>
            <person name="Ohm R.A."/>
            <person name="Ortiz-Santana B."/>
            <person name="Ovrebo C."/>
            <person name="Racz N."/>
            <person name="Riley R."/>
            <person name="Savchenko A."/>
            <person name="Shiryaev A."/>
            <person name="Soop K."/>
            <person name="Spirin V."/>
            <person name="Szebenyi C."/>
            <person name="Tomsovsky M."/>
            <person name="Tulloss R.E."/>
            <person name="Uehling J."/>
            <person name="Grigoriev I.V."/>
            <person name="Vagvolgyi C."/>
            <person name="Papp T."/>
            <person name="Martin F.M."/>
            <person name="Miettinen O."/>
            <person name="Hibbett D.S."/>
            <person name="Nagy L.G."/>
        </authorList>
    </citation>
    <scope>NUCLEOTIDE SEQUENCE [LARGE SCALE GENOMIC DNA]</scope>
    <source>
        <strain evidence="2 3">HHB13444</strain>
    </source>
</reference>
<protein>
    <submittedName>
        <fullName evidence="2">Uncharacterized protein</fullName>
    </submittedName>
</protein>
<dbReference type="EMBL" id="ML212261">
    <property type="protein sequence ID" value="TFK78912.1"/>
    <property type="molecule type" value="Genomic_DNA"/>
</dbReference>
<gene>
    <name evidence="2" type="ORF">K466DRAFT_606559</name>
</gene>
<dbReference type="AlphaFoldDB" id="A0A5C3NPH6"/>
<accession>A0A5C3NPH6</accession>
<sequence>MFLDSSNNCQPAAVPLPPYIPSALHTTLHPFLVMLSSRHAAPLALLMLMLLSLTLSFNNPALISLA</sequence>
<dbReference type="InParanoid" id="A0A5C3NPH6"/>
<evidence type="ECO:0000313" key="2">
    <source>
        <dbReference type="EMBL" id="TFK78912.1"/>
    </source>
</evidence>
<evidence type="ECO:0000256" key="1">
    <source>
        <dbReference type="SAM" id="Phobius"/>
    </source>
</evidence>
<feature type="transmembrane region" description="Helical" evidence="1">
    <location>
        <begin position="39"/>
        <end position="57"/>
    </location>
</feature>
<keyword evidence="1" id="KW-0472">Membrane</keyword>
<keyword evidence="1" id="KW-1133">Transmembrane helix</keyword>
<organism evidence="2 3">
    <name type="scientific">Polyporus arcularius HHB13444</name>
    <dbReference type="NCBI Taxonomy" id="1314778"/>
    <lineage>
        <taxon>Eukaryota</taxon>
        <taxon>Fungi</taxon>
        <taxon>Dikarya</taxon>
        <taxon>Basidiomycota</taxon>
        <taxon>Agaricomycotina</taxon>
        <taxon>Agaricomycetes</taxon>
        <taxon>Polyporales</taxon>
        <taxon>Polyporaceae</taxon>
        <taxon>Polyporus</taxon>
    </lineage>
</organism>
<name>A0A5C3NPH6_9APHY</name>
<dbReference type="Proteomes" id="UP000308197">
    <property type="component" value="Unassembled WGS sequence"/>
</dbReference>
<keyword evidence="1" id="KW-0812">Transmembrane</keyword>
<evidence type="ECO:0000313" key="3">
    <source>
        <dbReference type="Proteomes" id="UP000308197"/>
    </source>
</evidence>